<dbReference type="EMBL" id="CP063189">
    <property type="protein sequence ID" value="WCZ33314.1"/>
    <property type="molecule type" value="Genomic_DNA"/>
</dbReference>
<feature type="region of interest" description="Disordered" evidence="1">
    <location>
        <begin position="1"/>
        <end position="30"/>
    </location>
</feature>
<dbReference type="Pfam" id="PF09350">
    <property type="entry name" value="DJC28_CD"/>
    <property type="match status" value="1"/>
</dbReference>
<evidence type="ECO:0000259" key="2">
    <source>
        <dbReference type="Pfam" id="PF09350"/>
    </source>
</evidence>
<dbReference type="InterPro" id="IPR018961">
    <property type="entry name" value="DnaJ_homolog_subfam-C_membr-28"/>
</dbReference>
<organism evidence="3 4">
    <name type="scientific">Corynebacterium massiliense DSM 45435</name>
    <dbReference type="NCBI Taxonomy" id="1121364"/>
    <lineage>
        <taxon>Bacteria</taxon>
        <taxon>Bacillati</taxon>
        <taxon>Actinomycetota</taxon>
        <taxon>Actinomycetes</taxon>
        <taxon>Mycobacteriales</taxon>
        <taxon>Corynebacteriaceae</taxon>
        <taxon>Corynebacterium</taxon>
    </lineage>
</organism>
<reference evidence="3 4" key="1">
    <citation type="submission" date="2020-10" db="EMBL/GenBank/DDBJ databases">
        <title>Complete genome sequence of Corynebacterium massiliense DSM 45435, type strain of Corynebacterium massiliense.</title>
        <authorList>
            <person name="Busche T."/>
            <person name="Kalinowski J."/>
            <person name="Ruckert C."/>
        </authorList>
    </citation>
    <scope>NUCLEOTIDE SEQUENCE [LARGE SCALE GENOMIC DNA]</scope>
    <source>
        <strain evidence="3 4">DSM 45435</strain>
    </source>
</reference>
<protein>
    <recommendedName>
        <fullName evidence="2">DnaJ homologue subfamily C member 28 conserved domain-containing protein</fullName>
    </recommendedName>
</protein>
<keyword evidence="4" id="KW-1185">Reference proteome</keyword>
<proteinExistence type="predicted"/>
<sequence>MSDASGNDGGTGEEQQGLPPGRKPSGMRFESFVDRQIRLAAERGDFDNLPGAGKPLRDETPRDHGWWIKDYVAREGLSGESLLPPALKLRRELEKLPARAARCDTEEQARELARAHNRQVAEYYRSGPGSGPNIPVRAADADELAKAWRAAH</sequence>
<name>A0ABY7UBL8_9CORY</name>
<evidence type="ECO:0000313" key="4">
    <source>
        <dbReference type="Proteomes" id="UP001220064"/>
    </source>
</evidence>
<gene>
    <name evidence="3" type="ORF">CMASS_09510</name>
</gene>
<dbReference type="Proteomes" id="UP001220064">
    <property type="component" value="Chromosome"/>
</dbReference>
<evidence type="ECO:0000313" key="3">
    <source>
        <dbReference type="EMBL" id="WCZ33314.1"/>
    </source>
</evidence>
<feature type="domain" description="DnaJ homologue subfamily C member 28 conserved" evidence="2">
    <location>
        <begin position="32"/>
        <end position="99"/>
    </location>
</feature>
<evidence type="ECO:0000256" key="1">
    <source>
        <dbReference type="SAM" id="MobiDB-lite"/>
    </source>
</evidence>
<dbReference type="RefSeq" id="WP_022863028.1">
    <property type="nucleotide sequence ID" value="NZ_ATVG01000005.1"/>
</dbReference>
<accession>A0ABY7UBL8</accession>